<keyword evidence="1" id="KW-0460">Magnesium</keyword>
<keyword evidence="3" id="KW-0548">Nucleotidyltransferase</keyword>
<accession>A0A1L1PR60</accession>
<dbReference type="Proteomes" id="UP000028878">
    <property type="component" value="Unassembled WGS sequence"/>
</dbReference>
<evidence type="ECO:0000259" key="2">
    <source>
        <dbReference type="Pfam" id="PF12804"/>
    </source>
</evidence>
<feature type="domain" description="MobA-like NTP transferase" evidence="2">
    <location>
        <begin position="9"/>
        <end position="173"/>
    </location>
</feature>
<dbReference type="InterPro" id="IPR025877">
    <property type="entry name" value="MobA-like_NTP_Trfase"/>
</dbReference>
<dbReference type="SUPFAM" id="SSF53448">
    <property type="entry name" value="Nucleotide-diphospho-sugar transferases"/>
    <property type="match status" value="1"/>
</dbReference>
<dbReference type="InterPro" id="IPR029044">
    <property type="entry name" value="Nucleotide-diphossugar_trans"/>
</dbReference>
<dbReference type="RefSeq" id="WP_009516915.1">
    <property type="nucleotide sequence ID" value="NZ_CCAE010000025.1"/>
</dbReference>
<dbReference type="AlphaFoldDB" id="A0A1L1PR60"/>
<name>A0A1L1PR60_HYDIT</name>
<organism evidence="3 4">
    <name type="scientific">Hydrogenophaga intermedia</name>
    <dbReference type="NCBI Taxonomy" id="65786"/>
    <lineage>
        <taxon>Bacteria</taxon>
        <taxon>Pseudomonadati</taxon>
        <taxon>Pseudomonadota</taxon>
        <taxon>Betaproteobacteria</taxon>
        <taxon>Burkholderiales</taxon>
        <taxon>Comamonadaceae</taxon>
        <taxon>Hydrogenophaga</taxon>
    </lineage>
</organism>
<evidence type="ECO:0000313" key="3">
    <source>
        <dbReference type="EMBL" id="CDN88536.1"/>
    </source>
</evidence>
<protein>
    <submittedName>
        <fullName evidence="3">Molybdenum cofactor cytidylyltransferase</fullName>
    </submittedName>
</protein>
<evidence type="ECO:0000256" key="1">
    <source>
        <dbReference type="ARBA" id="ARBA00022842"/>
    </source>
</evidence>
<reference evidence="4" key="1">
    <citation type="submission" date="2014-02" db="EMBL/GenBank/DDBJ databases">
        <authorList>
            <person name="Gan H."/>
        </authorList>
    </citation>
    <scope>NUCLEOTIDE SEQUENCE [LARGE SCALE GENOMIC DNA]</scope>
    <source>
        <strain evidence="4">S1</strain>
    </source>
</reference>
<sequence length="224" mass="24030">MRVWSDTVALVLAAGAGSRLGGVPKCLIRVDGRTLLERLLDALAEADVHDVRLVVGHHADAVAAHVATLPSERRPVLLRNPEPGDEPADSLRVGLRSLTAMPERLLVLLGDLPLLGAPQILAAVDAFDARERGRHVLVPMVSGQPGHPAVLDGLACALLRNQAGGLRAWRQRQPEVVALWNTSDEAHVRDLDTPEDLPRLAKATGWRVELPATEALPHCGMNKA</sequence>
<reference evidence="4" key="2">
    <citation type="submission" date="2014-11" db="EMBL/GenBank/DDBJ databases">
        <title>Draft genome sequence of Hydrogenophaga intermedia S1.</title>
        <authorList>
            <person name="Gan H.M."/>
            <person name="Chew T.H."/>
            <person name="Stolz A."/>
        </authorList>
    </citation>
    <scope>NUCLEOTIDE SEQUENCE [LARGE SCALE GENOMIC DNA]</scope>
    <source>
        <strain evidence="4">S1</strain>
    </source>
</reference>
<evidence type="ECO:0000313" key="4">
    <source>
        <dbReference type="Proteomes" id="UP000028878"/>
    </source>
</evidence>
<dbReference type="Pfam" id="PF12804">
    <property type="entry name" value="NTP_transf_3"/>
    <property type="match status" value="1"/>
</dbReference>
<dbReference type="GO" id="GO:0016779">
    <property type="term" value="F:nucleotidyltransferase activity"/>
    <property type="evidence" value="ECO:0007669"/>
    <property type="project" value="UniProtKB-KW"/>
</dbReference>
<dbReference type="EMBL" id="CCAE010000025">
    <property type="protein sequence ID" value="CDN88536.1"/>
    <property type="molecule type" value="Genomic_DNA"/>
</dbReference>
<dbReference type="PANTHER" id="PTHR43777">
    <property type="entry name" value="MOLYBDENUM COFACTOR CYTIDYLYLTRANSFERASE"/>
    <property type="match status" value="1"/>
</dbReference>
<proteinExistence type="predicted"/>
<keyword evidence="4" id="KW-1185">Reference proteome</keyword>
<dbReference type="Gene3D" id="3.90.550.10">
    <property type="entry name" value="Spore Coat Polysaccharide Biosynthesis Protein SpsA, Chain A"/>
    <property type="match status" value="1"/>
</dbReference>
<keyword evidence="3" id="KW-0808">Transferase</keyword>
<gene>
    <name evidence="3" type="ORF">BN948_02971</name>
</gene>
<dbReference type="PANTHER" id="PTHR43777:SF1">
    <property type="entry name" value="MOLYBDENUM COFACTOR CYTIDYLYLTRANSFERASE"/>
    <property type="match status" value="1"/>
</dbReference>